<evidence type="ECO:0000256" key="3">
    <source>
        <dbReference type="ARBA" id="ARBA00022525"/>
    </source>
</evidence>
<accession>A0AA88VVD5</accession>
<name>A0AA88VVD5_9ASTE</name>
<dbReference type="AlphaFoldDB" id="A0AA88VVD5"/>
<evidence type="ECO:0000256" key="4">
    <source>
        <dbReference type="ARBA" id="ARBA00022729"/>
    </source>
</evidence>
<evidence type="ECO:0000313" key="7">
    <source>
        <dbReference type="EMBL" id="KAK3016221.1"/>
    </source>
</evidence>
<dbReference type="GO" id="GO:0006508">
    <property type="term" value="P:proteolysis"/>
    <property type="evidence" value="ECO:0007669"/>
    <property type="project" value="InterPro"/>
</dbReference>
<dbReference type="SUPFAM" id="SSF50630">
    <property type="entry name" value="Acid proteases"/>
    <property type="match status" value="1"/>
</dbReference>
<dbReference type="FunFam" id="2.40.70.10:FF:000041">
    <property type="entry name" value="Basic 7S globulin"/>
    <property type="match status" value="1"/>
</dbReference>
<keyword evidence="3" id="KW-0964">Secreted</keyword>
<dbReference type="EMBL" id="JAVXUP010001079">
    <property type="protein sequence ID" value="KAK3016221.1"/>
    <property type="molecule type" value="Genomic_DNA"/>
</dbReference>
<feature type="domain" description="Peptidase A1" evidence="6">
    <location>
        <begin position="37"/>
        <end position="414"/>
    </location>
</feature>
<comment type="caution">
    <text evidence="7">The sequence shown here is derived from an EMBL/GenBank/DDBJ whole genome shotgun (WGS) entry which is preliminary data.</text>
</comment>
<organism evidence="7 8">
    <name type="scientific">Escallonia herrerae</name>
    <dbReference type="NCBI Taxonomy" id="1293975"/>
    <lineage>
        <taxon>Eukaryota</taxon>
        <taxon>Viridiplantae</taxon>
        <taxon>Streptophyta</taxon>
        <taxon>Embryophyta</taxon>
        <taxon>Tracheophyta</taxon>
        <taxon>Spermatophyta</taxon>
        <taxon>Magnoliopsida</taxon>
        <taxon>eudicotyledons</taxon>
        <taxon>Gunneridae</taxon>
        <taxon>Pentapetalae</taxon>
        <taxon>asterids</taxon>
        <taxon>campanulids</taxon>
        <taxon>Escalloniales</taxon>
        <taxon>Escalloniaceae</taxon>
        <taxon>Escallonia</taxon>
    </lineage>
</organism>
<evidence type="ECO:0000256" key="5">
    <source>
        <dbReference type="SAM" id="SignalP"/>
    </source>
</evidence>
<evidence type="ECO:0000256" key="1">
    <source>
        <dbReference type="ARBA" id="ARBA00004239"/>
    </source>
</evidence>
<dbReference type="PANTHER" id="PTHR47965">
    <property type="entry name" value="ASPARTYL PROTEASE-RELATED"/>
    <property type="match status" value="1"/>
</dbReference>
<sequence length="437" mass="47145">MSPPLYPLFFFLLLLLLSPSFSAFLAPVRQDPKTRLYTLSVYLKTPLQPTNLLLDLGASFSWVDCTENYTSTTYHSIPCNSSLCNSLDKLACSNCFDSPGPGCFNDSCALFPENSATRKVLLAQALVDTLALPLTDGRNPGRLGLVREFVLSCSKTPLLKGFPKGTTGLAGLGRSNFSLPAQLSSVYSIPYVFALCLSGSPSAPGVAFFGTGGPYYFLPEIDLSKSLIYTPLILNPVGSTLITYYLHPSDEYFIGVTSIKVNGKALELNQTLLTVDQNGSGGTKISTVAPYTVLHASVYKALTEAFVNESAALNLTVTDPVKPFSVCYPAEDVLDTRMGPAVPTVDLVMQSEYVFWRIFGGNSMVRIARKDVDVWCLGFVDGGAKARASIVLGGHQMVDNLLQFDVGSRRLGFSSSVLAHSTTCANFNFTANNELDL</sequence>
<feature type="signal peptide" evidence="5">
    <location>
        <begin position="1"/>
        <end position="22"/>
    </location>
</feature>
<dbReference type="CDD" id="cd05489">
    <property type="entry name" value="xylanase_inhibitor_I_like"/>
    <property type="match status" value="1"/>
</dbReference>
<dbReference type="Pfam" id="PF14543">
    <property type="entry name" value="TAXi_N"/>
    <property type="match status" value="1"/>
</dbReference>
<dbReference type="InterPro" id="IPR021109">
    <property type="entry name" value="Peptidase_aspartic_dom_sf"/>
</dbReference>
<dbReference type="Pfam" id="PF14541">
    <property type="entry name" value="TAXi_C"/>
    <property type="match status" value="1"/>
</dbReference>
<protein>
    <recommendedName>
        <fullName evidence="6">Peptidase A1 domain-containing protein</fullName>
    </recommendedName>
</protein>
<dbReference type="InterPro" id="IPR033868">
    <property type="entry name" value="Xylanase_inhibitor_I-like"/>
</dbReference>
<dbReference type="InterPro" id="IPR032799">
    <property type="entry name" value="TAXi_C"/>
</dbReference>
<comment type="similarity">
    <text evidence="2">Belongs to the peptidase A1 family.</text>
</comment>
<gene>
    <name evidence="7" type="ORF">RJ639_006460</name>
</gene>
<keyword evidence="4 5" id="KW-0732">Signal</keyword>
<dbReference type="PROSITE" id="PS51767">
    <property type="entry name" value="PEPTIDASE_A1"/>
    <property type="match status" value="1"/>
</dbReference>
<proteinExistence type="inferred from homology"/>
<evidence type="ECO:0000259" key="6">
    <source>
        <dbReference type="PROSITE" id="PS51767"/>
    </source>
</evidence>
<dbReference type="Gene3D" id="2.40.70.10">
    <property type="entry name" value="Acid Proteases"/>
    <property type="match status" value="2"/>
</dbReference>
<feature type="chain" id="PRO_5041697603" description="Peptidase A1 domain-containing protein" evidence="5">
    <location>
        <begin position="23"/>
        <end position="437"/>
    </location>
</feature>
<evidence type="ECO:0000256" key="2">
    <source>
        <dbReference type="ARBA" id="ARBA00007447"/>
    </source>
</evidence>
<dbReference type="PANTHER" id="PTHR47965:SF6">
    <property type="entry name" value="ASPARTIC PROTEINASE GIP1-RELATED"/>
    <property type="match status" value="1"/>
</dbReference>
<keyword evidence="8" id="KW-1185">Reference proteome</keyword>
<dbReference type="GO" id="GO:0005576">
    <property type="term" value="C:extracellular region"/>
    <property type="evidence" value="ECO:0007669"/>
    <property type="project" value="UniProtKB-SubCell"/>
</dbReference>
<comment type="subcellular location">
    <subcellularLocation>
        <location evidence="1">Secreted</location>
        <location evidence="1">Extracellular space</location>
    </subcellularLocation>
</comment>
<evidence type="ECO:0000313" key="8">
    <source>
        <dbReference type="Proteomes" id="UP001188597"/>
    </source>
</evidence>
<dbReference type="Proteomes" id="UP001188597">
    <property type="component" value="Unassembled WGS sequence"/>
</dbReference>
<dbReference type="InterPro" id="IPR033121">
    <property type="entry name" value="PEPTIDASE_A1"/>
</dbReference>
<dbReference type="InterPro" id="IPR032861">
    <property type="entry name" value="TAXi_N"/>
</dbReference>
<reference evidence="7" key="1">
    <citation type="submission" date="2022-12" db="EMBL/GenBank/DDBJ databases">
        <title>Draft genome assemblies for two species of Escallonia (Escalloniales).</title>
        <authorList>
            <person name="Chanderbali A."/>
            <person name="Dervinis C."/>
            <person name="Anghel I."/>
            <person name="Soltis D."/>
            <person name="Soltis P."/>
            <person name="Zapata F."/>
        </authorList>
    </citation>
    <scope>NUCLEOTIDE SEQUENCE</scope>
    <source>
        <strain evidence="7">UCBG64.0493</strain>
        <tissue evidence="7">Leaf</tissue>
    </source>
</reference>
<dbReference type="GO" id="GO:0004190">
    <property type="term" value="F:aspartic-type endopeptidase activity"/>
    <property type="evidence" value="ECO:0007669"/>
    <property type="project" value="InterPro"/>
</dbReference>
<dbReference type="InterPro" id="IPR001461">
    <property type="entry name" value="Aspartic_peptidase_A1"/>
</dbReference>